<dbReference type="EMBL" id="CYHB01000012">
    <property type="protein sequence ID" value="CUA88796.1"/>
    <property type="molecule type" value="Genomic_DNA"/>
</dbReference>
<proteinExistence type="predicted"/>
<keyword evidence="2" id="KW-1133">Transmembrane helix</keyword>
<evidence type="ECO:0000313" key="4">
    <source>
        <dbReference type="Proteomes" id="UP000182598"/>
    </source>
</evidence>
<accession>A0A0K6HDD5</accession>
<gene>
    <name evidence="3" type="ORF">Ga0061064_2337</name>
</gene>
<reference evidence="4" key="1">
    <citation type="submission" date="2015-08" db="EMBL/GenBank/DDBJ databases">
        <authorList>
            <person name="Varghese N."/>
        </authorList>
    </citation>
    <scope>NUCLEOTIDE SEQUENCE [LARGE SCALE GENOMIC DNA]</scope>
    <source>
        <strain evidence="4">DSM 27808</strain>
    </source>
</reference>
<feature type="region of interest" description="Disordered" evidence="1">
    <location>
        <begin position="122"/>
        <end position="141"/>
    </location>
</feature>
<protein>
    <submittedName>
        <fullName evidence="3">Uncharacterized protein</fullName>
    </submittedName>
</protein>
<dbReference type="AlphaFoldDB" id="A0A0K6HDD5"/>
<evidence type="ECO:0000313" key="3">
    <source>
        <dbReference type="EMBL" id="CUA88796.1"/>
    </source>
</evidence>
<evidence type="ECO:0000256" key="2">
    <source>
        <dbReference type="SAM" id="Phobius"/>
    </source>
</evidence>
<dbReference type="Proteomes" id="UP000182598">
    <property type="component" value="Unassembled WGS sequence"/>
</dbReference>
<keyword evidence="2" id="KW-0812">Transmembrane</keyword>
<name>A0A0K6HDD5_9GAMM</name>
<keyword evidence="2" id="KW-0472">Membrane</keyword>
<evidence type="ECO:0000256" key="1">
    <source>
        <dbReference type="SAM" id="MobiDB-lite"/>
    </source>
</evidence>
<sequence length="141" mass="14882">MATLKRNSLRATALILATLHLTACGTILYPERKGQVSGQIDPGVAALNGIGLLFFLVPGVIAFAVDFSNGTIYLPGTASVDGNTDVRIVKTGKHLTPDQLQEIISAEVGQPVDLTQARVHSEKAPDQASIAPRLEQLQTAP</sequence>
<organism evidence="3 4">
    <name type="scientific">Pseudidiomarina woesei</name>
    <dbReference type="NCBI Taxonomy" id="1381080"/>
    <lineage>
        <taxon>Bacteria</taxon>
        <taxon>Pseudomonadati</taxon>
        <taxon>Pseudomonadota</taxon>
        <taxon>Gammaproteobacteria</taxon>
        <taxon>Alteromonadales</taxon>
        <taxon>Idiomarinaceae</taxon>
        <taxon>Pseudidiomarina</taxon>
    </lineage>
</organism>
<dbReference type="RefSeq" id="WP_055439966.1">
    <property type="nucleotide sequence ID" value="NZ_CYHB01000012.1"/>
</dbReference>
<feature type="transmembrane region" description="Helical" evidence="2">
    <location>
        <begin position="43"/>
        <end position="65"/>
    </location>
</feature>
<keyword evidence="4" id="KW-1185">Reference proteome</keyword>